<name>A0A1G5AEC9_9PAST</name>
<evidence type="ECO:0008006" key="4">
    <source>
        <dbReference type="Google" id="ProtNLM"/>
    </source>
</evidence>
<organism evidence="2 3">
    <name type="scientific">Basfia succiniciproducens</name>
    <dbReference type="NCBI Taxonomy" id="653940"/>
    <lineage>
        <taxon>Bacteria</taxon>
        <taxon>Pseudomonadati</taxon>
        <taxon>Pseudomonadota</taxon>
        <taxon>Gammaproteobacteria</taxon>
        <taxon>Pasteurellales</taxon>
        <taxon>Pasteurellaceae</taxon>
        <taxon>Basfia</taxon>
    </lineage>
</organism>
<evidence type="ECO:0000313" key="3">
    <source>
        <dbReference type="Proteomes" id="UP000199588"/>
    </source>
</evidence>
<reference evidence="2 3" key="1">
    <citation type="submission" date="2016-10" db="EMBL/GenBank/DDBJ databases">
        <authorList>
            <person name="Varghese N."/>
            <person name="Submissions S."/>
        </authorList>
    </citation>
    <scope>NUCLEOTIDE SEQUENCE [LARGE SCALE GENOMIC DNA]</scope>
    <source>
        <strain evidence="2 3">DSM 22022</strain>
    </source>
</reference>
<sequence>MFKWQKGILIALMVVLSGCSAKPSQSLDVEKSNKPKLIVGTTSKDSREFISCIDSKLANNENLRSHKKKSYQIKNGKTDKYSIISQKGYSYLLSVNCSKIQQTVMNFFYFPQQKENEILEPILACLSAVNSVNLKTYPIESVIRDMPNKFTALR</sequence>
<accession>A0A1G5AEC9</accession>
<feature type="chain" id="PRO_5046372063" description="Lipoprotein" evidence="1">
    <location>
        <begin position="22"/>
        <end position="154"/>
    </location>
</feature>
<keyword evidence="1" id="KW-0732">Signal</keyword>
<protein>
    <recommendedName>
        <fullName evidence="4">Lipoprotein</fullName>
    </recommendedName>
</protein>
<evidence type="ECO:0000256" key="1">
    <source>
        <dbReference type="SAM" id="SignalP"/>
    </source>
</evidence>
<dbReference type="EMBL" id="FMUQ01000002">
    <property type="protein sequence ID" value="SCX76199.1"/>
    <property type="molecule type" value="Genomic_DNA"/>
</dbReference>
<dbReference type="Proteomes" id="UP000199588">
    <property type="component" value="Unassembled WGS sequence"/>
</dbReference>
<feature type="signal peptide" evidence="1">
    <location>
        <begin position="1"/>
        <end position="21"/>
    </location>
</feature>
<comment type="caution">
    <text evidence="2">The sequence shown here is derived from an EMBL/GenBank/DDBJ whole genome shotgun (WGS) entry which is preliminary data.</text>
</comment>
<dbReference type="RefSeq" id="WP_090653770.1">
    <property type="nucleotide sequence ID" value="NZ_CP015031.1"/>
</dbReference>
<dbReference type="PROSITE" id="PS51257">
    <property type="entry name" value="PROKAR_LIPOPROTEIN"/>
    <property type="match status" value="1"/>
</dbReference>
<keyword evidence="3" id="KW-1185">Reference proteome</keyword>
<proteinExistence type="predicted"/>
<gene>
    <name evidence="2" type="ORF">SAMN02910354_00208</name>
</gene>
<evidence type="ECO:0000313" key="2">
    <source>
        <dbReference type="EMBL" id="SCX76199.1"/>
    </source>
</evidence>